<evidence type="ECO:0000256" key="1">
    <source>
        <dbReference type="SAM" id="MobiDB-lite"/>
    </source>
</evidence>
<dbReference type="RefSeq" id="WP_076604119.1">
    <property type="nucleotide sequence ID" value="NZ_FTMD01000020.1"/>
</dbReference>
<organism evidence="3 4">
    <name type="scientific">Aromatoleum tolulyticum</name>
    <dbReference type="NCBI Taxonomy" id="34027"/>
    <lineage>
        <taxon>Bacteria</taxon>
        <taxon>Pseudomonadati</taxon>
        <taxon>Pseudomonadota</taxon>
        <taxon>Betaproteobacteria</taxon>
        <taxon>Rhodocyclales</taxon>
        <taxon>Rhodocyclaceae</taxon>
        <taxon>Aromatoleum</taxon>
    </lineage>
</organism>
<gene>
    <name evidence="3" type="ORF">SAMN05421829_12014</name>
</gene>
<protein>
    <submittedName>
        <fullName evidence="3">Type II secretory pathway, pseudopilin PulG</fullName>
    </submittedName>
</protein>
<keyword evidence="2" id="KW-0812">Transmembrane</keyword>
<dbReference type="Proteomes" id="UP000186819">
    <property type="component" value="Unassembled WGS sequence"/>
</dbReference>
<dbReference type="AlphaFoldDB" id="A0A1N7BWC0"/>
<evidence type="ECO:0000313" key="4">
    <source>
        <dbReference type="Proteomes" id="UP000186819"/>
    </source>
</evidence>
<feature type="region of interest" description="Disordered" evidence="1">
    <location>
        <begin position="186"/>
        <end position="205"/>
    </location>
</feature>
<evidence type="ECO:0000256" key="2">
    <source>
        <dbReference type="SAM" id="Phobius"/>
    </source>
</evidence>
<accession>A0A1N7BWC0</accession>
<dbReference type="STRING" id="34027.SAMN05421829_12014"/>
<keyword evidence="2" id="KW-0472">Membrane</keyword>
<evidence type="ECO:0000313" key="3">
    <source>
        <dbReference type="EMBL" id="SIR55620.1"/>
    </source>
</evidence>
<keyword evidence="2" id="KW-1133">Transmembrane helix</keyword>
<reference evidence="4" key="1">
    <citation type="submission" date="2017-01" db="EMBL/GenBank/DDBJ databases">
        <authorList>
            <person name="Varghese N."/>
            <person name="Submissions S."/>
        </authorList>
    </citation>
    <scope>NUCLEOTIDE SEQUENCE [LARGE SCALE GENOMIC DNA]</scope>
    <source>
        <strain evidence="4">ATCC 51758</strain>
    </source>
</reference>
<dbReference type="EMBL" id="FTMD01000020">
    <property type="protein sequence ID" value="SIR55620.1"/>
    <property type="molecule type" value="Genomic_DNA"/>
</dbReference>
<keyword evidence="4" id="KW-1185">Reference proteome</keyword>
<name>A0A1N7BWC0_9RHOO</name>
<sequence length="205" mass="22925">MPPDAHERERGFTYIGVLVLVVLMTLALVGTAQLWSTSSLRARERELLWVGSQYARALRLYYENSPEVKRFPQRLEELVTDQRSPTPRHYLRRLYADPITRSTDWGLIRGTDGGIVGVFSQSRDAPLKRGRFPPEWAEFEGMESYADWQFVAERAFSATAAQAGANIKPGPTGAPAVAIDPRQSVIDAARAPRPAPTVSPFQLTR</sequence>
<feature type="transmembrane region" description="Helical" evidence="2">
    <location>
        <begin position="12"/>
        <end position="35"/>
    </location>
</feature>
<proteinExistence type="predicted"/>